<name>R8BMZ6_PHAM7</name>
<comment type="similarity">
    <text evidence="1">Belongs to the AAR2 family.</text>
</comment>
<protein>
    <submittedName>
        <fullName evidence="5">Putative aar2 protein</fullName>
    </submittedName>
</protein>
<dbReference type="GeneID" id="19324254"/>
<evidence type="ECO:0000256" key="1">
    <source>
        <dbReference type="ARBA" id="ARBA00006281"/>
    </source>
</evidence>
<evidence type="ECO:0000313" key="6">
    <source>
        <dbReference type="Proteomes" id="UP000014074"/>
    </source>
</evidence>
<dbReference type="OrthoDB" id="201752at2759"/>
<dbReference type="InterPro" id="IPR033647">
    <property type="entry name" value="Aar2_N"/>
</dbReference>
<feature type="domain" description="AAR2 C-terminal" evidence="3">
    <location>
        <begin position="264"/>
        <end position="434"/>
    </location>
</feature>
<reference evidence="6" key="1">
    <citation type="journal article" date="2013" name="Genome Announc.">
        <title>Draft genome sequence of the ascomycete Phaeoacremonium aleophilum strain UCR-PA7, a causal agent of the esca disease complex in grapevines.</title>
        <authorList>
            <person name="Blanco-Ulate B."/>
            <person name="Rolshausen P."/>
            <person name="Cantu D."/>
        </authorList>
    </citation>
    <scope>NUCLEOTIDE SEQUENCE [LARGE SCALE GENOMIC DNA]</scope>
    <source>
        <strain evidence="6">UCR-PA7</strain>
    </source>
</reference>
<sequence length="474" mass="52489">MDSTPSHEAGAGSQIEEMPELEEPTYPGAPGCLQNGDAFVVLDLPENFTVGCDVVAMNVGGSKFLGIRDLPPGPHFIWVSEPNAMSRCGYWFVTGQTGEVRVKQWDRYNEVLGEAASQFEVREQKDNIEALYPQLMPYDFHDGSDGNPPTPPPKDPPRSTPEPDFAVSDTLIWRRLTDSITEGLLRRVTGKKDVDEWLVDTSDSAKGELHFPQTSRLFKTVVGSELSFLFPQDAVDLQLLNLVGRDHPAASATAITNAPADGPDTSAEILAVLDKSPSAITEEDVVGELQFTFLNGMHLSNLSCIEQWWHLVLRVFLRAPRLAVTKPALCRSLIQTLHAQMIYNDKYIAGAPGDKKGRGEGTGLQQDSDGGHSIGILEIIPQNRGKLREALTAYKRRLNKALLDLGDKISQEQGAVGHAFVDLEAWFWKYGWDLRSDYVREKLDGEDDEDDDEYQPVVVDLDENGREVGLVSWN</sequence>
<evidence type="ECO:0000256" key="2">
    <source>
        <dbReference type="SAM" id="MobiDB-lite"/>
    </source>
</evidence>
<dbReference type="CDD" id="cd13778">
    <property type="entry name" value="Aar2_C"/>
    <property type="match status" value="1"/>
</dbReference>
<dbReference type="CDD" id="cd13777">
    <property type="entry name" value="Aar2_N"/>
    <property type="match status" value="1"/>
</dbReference>
<keyword evidence="6" id="KW-1185">Reference proteome</keyword>
<dbReference type="eggNOG" id="KOG3937">
    <property type="taxonomic scope" value="Eukaryota"/>
</dbReference>
<dbReference type="Pfam" id="PF05282">
    <property type="entry name" value="AAR2"/>
    <property type="match status" value="1"/>
</dbReference>
<evidence type="ECO:0000259" key="4">
    <source>
        <dbReference type="Pfam" id="PF20981"/>
    </source>
</evidence>
<dbReference type="InterPro" id="IPR038514">
    <property type="entry name" value="AAR2_C_sf"/>
</dbReference>
<dbReference type="Proteomes" id="UP000014074">
    <property type="component" value="Unassembled WGS sequence"/>
</dbReference>
<dbReference type="Gene3D" id="2.60.34.20">
    <property type="match status" value="1"/>
</dbReference>
<dbReference type="KEGG" id="tmn:UCRPA7_3863"/>
<feature type="compositionally biased region" description="Pro residues" evidence="2">
    <location>
        <begin position="148"/>
        <end position="160"/>
    </location>
</feature>
<evidence type="ECO:0000259" key="3">
    <source>
        <dbReference type="Pfam" id="PF05282"/>
    </source>
</evidence>
<dbReference type="InterPro" id="IPR038516">
    <property type="entry name" value="AAR2_N_sf"/>
</dbReference>
<feature type="region of interest" description="Disordered" evidence="2">
    <location>
        <begin position="139"/>
        <end position="165"/>
    </location>
</feature>
<dbReference type="GO" id="GO:0000244">
    <property type="term" value="P:spliceosomal tri-snRNP complex assembly"/>
    <property type="evidence" value="ECO:0007669"/>
    <property type="project" value="TreeGrafter"/>
</dbReference>
<dbReference type="InterPro" id="IPR033648">
    <property type="entry name" value="AAR2_C"/>
</dbReference>
<dbReference type="HOGENOM" id="CLU_024943_1_0_1"/>
<dbReference type="PANTHER" id="PTHR12689">
    <property type="entry name" value="A1 CISTRON SPLICING FACTOR AAR2-RELATED"/>
    <property type="match status" value="1"/>
</dbReference>
<dbReference type="AlphaFoldDB" id="R8BMZ6"/>
<proteinExistence type="inferred from homology"/>
<feature type="region of interest" description="Disordered" evidence="2">
    <location>
        <begin position="1"/>
        <end position="29"/>
    </location>
</feature>
<dbReference type="PANTHER" id="PTHR12689:SF4">
    <property type="entry name" value="PROTEIN AAR2 HOMOLOG"/>
    <property type="match status" value="1"/>
</dbReference>
<evidence type="ECO:0000313" key="5">
    <source>
        <dbReference type="EMBL" id="EOO00655.1"/>
    </source>
</evidence>
<dbReference type="Pfam" id="PF20981">
    <property type="entry name" value="AAR2_1st"/>
    <property type="match status" value="1"/>
</dbReference>
<feature type="domain" description="AAR2 N-terminal" evidence="4">
    <location>
        <begin position="36"/>
        <end position="190"/>
    </location>
</feature>
<organism evidence="5 6">
    <name type="scientific">Phaeoacremonium minimum (strain UCR-PA7)</name>
    <name type="common">Esca disease fungus</name>
    <name type="synonym">Togninia minima</name>
    <dbReference type="NCBI Taxonomy" id="1286976"/>
    <lineage>
        <taxon>Eukaryota</taxon>
        <taxon>Fungi</taxon>
        <taxon>Dikarya</taxon>
        <taxon>Ascomycota</taxon>
        <taxon>Pezizomycotina</taxon>
        <taxon>Sordariomycetes</taxon>
        <taxon>Sordariomycetidae</taxon>
        <taxon>Togniniales</taxon>
        <taxon>Togniniaceae</taxon>
        <taxon>Phaeoacremonium</taxon>
    </lineage>
</organism>
<dbReference type="Gene3D" id="1.25.40.550">
    <property type="entry name" value="Aar2, C-terminal domain-like"/>
    <property type="match status" value="1"/>
</dbReference>
<gene>
    <name evidence="5" type="ORF">UCRPA7_3863</name>
</gene>
<dbReference type="RefSeq" id="XP_007914630.1">
    <property type="nucleotide sequence ID" value="XM_007916439.1"/>
</dbReference>
<accession>R8BMZ6</accession>
<dbReference type="InterPro" id="IPR007946">
    <property type="entry name" value="AAR2"/>
</dbReference>
<dbReference type="EMBL" id="KB933063">
    <property type="protein sequence ID" value="EOO00655.1"/>
    <property type="molecule type" value="Genomic_DNA"/>
</dbReference>